<gene>
    <name evidence="1" type="ORF">CURHAP_LOCUS21182</name>
</gene>
<evidence type="ECO:0000313" key="1">
    <source>
        <dbReference type="EMBL" id="CAB4273462.1"/>
    </source>
</evidence>
<sequence length="76" mass="8308">MVYSKVVSVCKVVGLTTPGGGRPCKLVGVHPRRSGRPSKVTGNHEKWSTFIPCGRLRHIRWAIGHPTSDKSKNLTS</sequence>
<protein>
    <submittedName>
        <fullName evidence="1">Uncharacterized protein</fullName>
    </submittedName>
</protein>
<accession>A0A6J5UC93</accession>
<dbReference type="EMBL" id="CAEKDK010000003">
    <property type="protein sequence ID" value="CAB4273462.1"/>
    <property type="molecule type" value="Genomic_DNA"/>
</dbReference>
<evidence type="ECO:0000313" key="2">
    <source>
        <dbReference type="Proteomes" id="UP000507222"/>
    </source>
</evidence>
<name>A0A6J5UC93_PRUAR</name>
<dbReference type="AlphaFoldDB" id="A0A6J5UC93"/>
<reference evidence="1 2" key="1">
    <citation type="submission" date="2020-05" db="EMBL/GenBank/DDBJ databases">
        <authorList>
            <person name="Campoy J."/>
            <person name="Schneeberger K."/>
            <person name="Spophaly S."/>
        </authorList>
    </citation>
    <scope>NUCLEOTIDE SEQUENCE [LARGE SCALE GENOMIC DNA]</scope>
    <source>
        <strain evidence="1">PruArmRojPasFocal</strain>
    </source>
</reference>
<dbReference type="Proteomes" id="UP000507222">
    <property type="component" value="Unassembled WGS sequence"/>
</dbReference>
<organism evidence="1 2">
    <name type="scientific">Prunus armeniaca</name>
    <name type="common">Apricot</name>
    <name type="synonym">Armeniaca vulgaris</name>
    <dbReference type="NCBI Taxonomy" id="36596"/>
    <lineage>
        <taxon>Eukaryota</taxon>
        <taxon>Viridiplantae</taxon>
        <taxon>Streptophyta</taxon>
        <taxon>Embryophyta</taxon>
        <taxon>Tracheophyta</taxon>
        <taxon>Spermatophyta</taxon>
        <taxon>Magnoliopsida</taxon>
        <taxon>eudicotyledons</taxon>
        <taxon>Gunneridae</taxon>
        <taxon>Pentapetalae</taxon>
        <taxon>rosids</taxon>
        <taxon>fabids</taxon>
        <taxon>Rosales</taxon>
        <taxon>Rosaceae</taxon>
        <taxon>Amygdaloideae</taxon>
        <taxon>Amygdaleae</taxon>
        <taxon>Prunus</taxon>
    </lineage>
</organism>
<proteinExistence type="predicted"/>